<evidence type="ECO:0000256" key="1">
    <source>
        <dbReference type="SAM" id="MobiDB-lite"/>
    </source>
</evidence>
<feature type="domain" description="LysM" evidence="2">
    <location>
        <begin position="435"/>
        <end position="478"/>
    </location>
</feature>
<dbReference type="RefSeq" id="WP_183599390.1">
    <property type="nucleotide sequence ID" value="NZ_JACHXK010000003.1"/>
</dbReference>
<sequence length="479" mass="53923">MSNQTNGLRFDVYERVHLPDDVLGIDELEEIELVPRIQVLQQGEQVLLKGHLLLSGVYRAQNERSDAQSLEHWIPVEITLPQNRINRLDDISVEIDNFDVDLLSARTLNITGVLSLLGIGIEPSPQPESWVEEEPFTVVHERPAQEAEAVASNDYYANWIASAEGQRFQEAQRAIELETAERQRLAAEQLEREAQLLREQEEAQWRQQEEARQVEAQQEEEEQWRQAIAQQEAAEAARLEQEAAKQREQEELERQEREAVSRAIEAAAEQERASWEQEAAPRNESEPTAAAADEPIGAQTDEPTREAVFSPYVTEADVPEPDAQAIEAEEPQSAAGQPVTSFNEQTAEADAPRKEMKVAVSSKSVQEQLEPAAAGGIGFRSLLHSSQREQEARAAAELSAKRAAEEAKKSNGDEIEWKRLFLNRPAEGNEFKKMRIAIVQKEETLDSIAGRYQLQAREIALYNRLGDQNVSEGQVLYIP</sequence>
<feature type="compositionally biased region" description="Basic and acidic residues" evidence="1">
    <location>
        <begin position="269"/>
        <end position="285"/>
    </location>
</feature>
<accession>A0A7W5AW38</accession>
<dbReference type="InterPro" id="IPR036779">
    <property type="entry name" value="LysM_dom_sf"/>
</dbReference>
<feature type="region of interest" description="Disordered" evidence="1">
    <location>
        <begin position="236"/>
        <end position="356"/>
    </location>
</feature>
<dbReference type="PROSITE" id="PS51782">
    <property type="entry name" value="LYSM"/>
    <property type="match status" value="1"/>
</dbReference>
<dbReference type="AlphaFoldDB" id="A0A7W5AW38"/>
<dbReference type="Pfam" id="PF01476">
    <property type="entry name" value="LysM"/>
    <property type="match status" value="1"/>
</dbReference>
<dbReference type="SMART" id="SM00257">
    <property type="entry name" value="LysM"/>
    <property type="match status" value="1"/>
</dbReference>
<feature type="compositionally biased region" description="Polar residues" evidence="1">
    <location>
        <begin position="334"/>
        <end position="346"/>
    </location>
</feature>
<comment type="caution">
    <text evidence="3">The sequence shown here is derived from an EMBL/GenBank/DDBJ whole genome shotgun (WGS) entry which is preliminary data.</text>
</comment>
<protein>
    <submittedName>
        <fullName evidence="3">Stage VI sporulation protein D</fullName>
    </submittedName>
</protein>
<dbReference type="InterPro" id="IPR018392">
    <property type="entry name" value="LysM"/>
</dbReference>
<evidence type="ECO:0000313" key="3">
    <source>
        <dbReference type="EMBL" id="MBB3109890.1"/>
    </source>
</evidence>
<dbReference type="CDD" id="cd00118">
    <property type="entry name" value="LysM"/>
    <property type="match status" value="1"/>
</dbReference>
<feature type="compositionally biased region" description="Basic and acidic residues" evidence="1">
    <location>
        <begin position="236"/>
        <end position="260"/>
    </location>
</feature>
<reference evidence="3 4" key="1">
    <citation type="submission" date="2020-08" db="EMBL/GenBank/DDBJ databases">
        <title>Genomic Encyclopedia of Type Strains, Phase III (KMG-III): the genomes of soil and plant-associated and newly described type strains.</title>
        <authorList>
            <person name="Whitman W."/>
        </authorList>
    </citation>
    <scope>NUCLEOTIDE SEQUENCE [LARGE SCALE GENOMIC DNA]</scope>
    <source>
        <strain evidence="3 4">CECT 5862</strain>
    </source>
</reference>
<dbReference type="Pfam" id="PF20918">
    <property type="entry name" value="SPOCS_spoVID-N"/>
    <property type="match status" value="1"/>
</dbReference>
<keyword evidence="4" id="KW-1185">Reference proteome</keyword>
<proteinExistence type="predicted"/>
<dbReference type="Proteomes" id="UP000570361">
    <property type="component" value="Unassembled WGS sequence"/>
</dbReference>
<dbReference type="InterPro" id="IPR048862">
    <property type="entry name" value="SPOCS_spoVID_N"/>
</dbReference>
<gene>
    <name evidence="3" type="ORF">FHS18_001953</name>
</gene>
<name>A0A7W5AW38_9BACL</name>
<dbReference type="EMBL" id="JACHXK010000003">
    <property type="protein sequence ID" value="MBB3109890.1"/>
    <property type="molecule type" value="Genomic_DNA"/>
</dbReference>
<dbReference type="SUPFAM" id="SSF54106">
    <property type="entry name" value="LysM domain"/>
    <property type="match status" value="1"/>
</dbReference>
<evidence type="ECO:0000313" key="4">
    <source>
        <dbReference type="Proteomes" id="UP000570361"/>
    </source>
</evidence>
<evidence type="ECO:0000259" key="2">
    <source>
        <dbReference type="PROSITE" id="PS51782"/>
    </source>
</evidence>
<organism evidence="3 4">
    <name type="scientific">Paenibacillus phyllosphaerae</name>
    <dbReference type="NCBI Taxonomy" id="274593"/>
    <lineage>
        <taxon>Bacteria</taxon>
        <taxon>Bacillati</taxon>
        <taxon>Bacillota</taxon>
        <taxon>Bacilli</taxon>
        <taxon>Bacillales</taxon>
        <taxon>Paenibacillaceae</taxon>
        <taxon>Paenibacillus</taxon>
    </lineage>
</organism>
<dbReference type="Gene3D" id="3.10.350.10">
    <property type="entry name" value="LysM domain"/>
    <property type="match status" value="1"/>
</dbReference>